<name>A0A345UG08_9BACT</name>
<feature type="domain" description="TonB-dependent receptor plug" evidence="12">
    <location>
        <begin position="125"/>
        <end position="234"/>
    </location>
</feature>
<evidence type="ECO:0000256" key="10">
    <source>
        <dbReference type="RuleBase" id="RU003357"/>
    </source>
</evidence>
<dbReference type="GO" id="GO:0033214">
    <property type="term" value="P:siderophore-iron import into cell"/>
    <property type="evidence" value="ECO:0007669"/>
    <property type="project" value="TreeGrafter"/>
</dbReference>
<evidence type="ECO:0000256" key="1">
    <source>
        <dbReference type="ARBA" id="ARBA00004571"/>
    </source>
</evidence>
<comment type="similarity">
    <text evidence="9 10">Belongs to the TonB-dependent receptor family.</text>
</comment>
<keyword evidence="7 9" id="KW-0472">Membrane</keyword>
<keyword evidence="8 9" id="KW-0998">Cell outer membrane</keyword>
<evidence type="ECO:0000313" key="13">
    <source>
        <dbReference type="EMBL" id="AXI99409.1"/>
    </source>
</evidence>
<dbReference type="PROSITE" id="PS52016">
    <property type="entry name" value="TONB_DEPENDENT_REC_3"/>
    <property type="match status" value="1"/>
</dbReference>
<evidence type="ECO:0000256" key="5">
    <source>
        <dbReference type="ARBA" id="ARBA00022729"/>
    </source>
</evidence>
<dbReference type="PROSITE" id="PS01156">
    <property type="entry name" value="TONB_DEPENDENT_REC_2"/>
    <property type="match status" value="1"/>
</dbReference>
<evidence type="ECO:0000256" key="4">
    <source>
        <dbReference type="ARBA" id="ARBA00022692"/>
    </source>
</evidence>
<dbReference type="EMBL" id="CP027806">
    <property type="protein sequence ID" value="AXI99409.1"/>
    <property type="molecule type" value="Genomic_DNA"/>
</dbReference>
<dbReference type="Pfam" id="PF07715">
    <property type="entry name" value="Plug"/>
    <property type="match status" value="1"/>
</dbReference>
<reference evidence="13 14" key="1">
    <citation type="submission" date="2018-03" db="EMBL/GenBank/DDBJ databases">
        <title>Phenotypic and genomic properties of Cyclonatronum proteinivorum gen. nov., sp. nov., a haloalkaliphilic bacteroidete from soda lakes possessing Na+-translocating rhodopsin.</title>
        <authorList>
            <person name="Toshchakov S.V."/>
            <person name="Korzhenkov A."/>
            <person name="Samarov N.I."/>
            <person name="Kublanov I.V."/>
            <person name="Muntyan M.S."/>
            <person name="Sorokin D.Y."/>
        </authorList>
    </citation>
    <scope>NUCLEOTIDE SEQUENCE [LARGE SCALE GENOMIC DNA]</scope>
    <source>
        <strain evidence="13 14">Omega</strain>
    </source>
</reference>
<evidence type="ECO:0000259" key="12">
    <source>
        <dbReference type="Pfam" id="PF07715"/>
    </source>
</evidence>
<evidence type="ECO:0000313" key="14">
    <source>
        <dbReference type="Proteomes" id="UP000254808"/>
    </source>
</evidence>
<keyword evidence="3 9" id="KW-1134">Transmembrane beta strand</keyword>
<dbReference type="PANTHER" id="PTHR30442">
    <property type="entry name" value="IRON III DICITRATE TRANSPORT PROTEIN FECA"/>
    <property type="match status" value="1"/>
</dbReference>
<dbReference type="AlphaFoldDB" id="A0A345UG08"/>
<dbReference type="InterPro" id="IPR037066">
    <property type="entry name" value="Plug_dom_sf"/>
</dbReference>
<keyword evidence="2 9" id="KW-0813">Transport</keyword>
<dbReference type="CDD" id="cd01347">
    <property type="entry name" value="ligand_gated_channel"/>
    <property type="match status" value="1"/>
</dbReference>
<accession>A0A345UG08</accession>
<dbReference type="Proteomes" id="UP000254808">
    <property type="component" value="Chromosome"/>
</dbReference>
<dbReference type="Gene3D" id="2.170.130.10">
    <property type="entry name" value="TonB-dependent receptor, plug domain"/>
    <property type="match status" value="1"/>
</dbReference>
<dbReference type="GO" id="GO:0009279">
    <property type="term" value="C:cell outer membrane"/>
    <property type="evidence" value="ECO:0007669"/>
    <property type="project" value="UniProtKB-SubCell"/>
</dbReference>
<keyword evidence="4 9" id="KW-0812">Transmembrane</keyword>
<dbReference type="SUPFAM" id="SSF49452">
    <property type="entry name" value="Starch-binding domain-like"/>
    <property type="match status" value="1"/>
</dbReference>
<gene>
    <name evidence="13" type="ORF">CYPRO_0122</name>
</gene>
<dbReference type="Gene3D" id="2.60.40.1120">
    <property type="entry name" value="Carboxypeptidase-like, regulatory domain"/>
    <property type="match status" value="1"/>
</dbReference>
<dbReference type="Gene3D" id="2.40.170.20">
    <property type="entry name" value="TonB-dependent receptor, beta-barrel domain"/>
    <property type="match status" value="1"/>
</dbReference>
<dbReference type="Pfam" id="PF00593">
    <property type="entry name" value="TonB_dep_Rec_b-barrel"/>
    <property type="match status" value="1"/>
</dbReference>
<sequence>MINRYTSLLQFILIALFITPVTLFAQQTGSVSGTVTSGSGETLIGVNIVISGTTVGTATTIEGRYLLENVPAGQVTLVASYVGYKPEERTVTVRSGEETIVNFVLSRQFDMPGITLIGQQPERLARVPGSAAVITERQIAEIAPLSGQEVLRRIPGIHAVEQDGLGLRANIGVRGLDPSVSRSVLVLEDGIPVALAPYGEPEMYYTPSMDRMSGVEVVKGSGSILFGPQTFGGVINFITADPPPVPTASIHLRGGEGGFLTSRLSYGNTVGNTGVQVTYLRRQGDEVGLLDFGIHDLSTKLKLVLSDRSVVGIKLGLYDETSNSTYVGLSQAMFDSGNFDFTHLAPDDLLDIRRYSASVSHDFFLNENVTFRTTAYGYTTTRNWSRQDFDTVFNPDRDYARIVGDPSVEGGALFFRNSTGNRNRQFEVLGIEPRISVNYELGGIRNELDAGMRYLYERAFEQRVNGTINSPQSGLLRDDEIRTGHALSAFLQNRFNLTDAFSVTPGLRVEYFDYNRDIRRLGNEEQTTFRSDDLVAFIPGVGFNYQLREGIALYGGVHRGFGPPRVKDAISALGVSEELDAETSWNFEAGTRAQLIPGLFVELTGFYMNFTNQIIPVAEAAGGTGRPGASLTNGGETEHLGVETTLGLNLQQLFDTSWLIDLNTSATWIQAEFSSDRFVSSGGEQVNVKGNSVPYAPEWMVSSELRLAAPFGVGLTFVGTYIGKQYGDVLNREEGTLDGRGGAIPSYFVLDARASYQIPQLSNASVNVAVKNLLDERYIVSRRPQGIRVGMPRFFTAGIDLSF</sequence>
<keyword evidence="14" id="KW-1185">Reference proteome</keyword>
<dbReference type="PANTHER" id="PTHR30442:SF0">
    <property type="entry name" value="FE(3+) DICITRATE TRANSPORT PROTEIN FECA"/>
    <property type="match status" value="1"/>
</dbReference>
<dbReference type="InterPro" id="IPR000531">
    <property type="entry name" value="Beta-barrel_TonB"/>
</dbReference>
<feature type="domain" description="TonB-dependent receptor-like beta-barrel" evidence="11">
    <location>
        <begin position="334"/>
        <end position="773"/>
    </location>
</feature>
<proteinExistence type="inferred from homology"/>
<dbReference type="InterPro" id="IPR012910">
    <property type="entry name" value="Plug_dom"/>
</dbReference>
<evidence type="ECO:0000256" key="2">
    <source>
        <dbReference type="ARBA" id="ARBA00022448"/>
    </source>
</evidence>
<dbReference type="InterPro" id="IPR036942">
    <property type="entry name" value="Beta-barrel_TonB_sf"/>
</dbReference>
<keyword evidence="6 10" id="KW-0798">TonB box</keyword>
<dbReference type="Pfam" id="PF13715">
    <property type="entry name" value="CarbopepD_reg_2"/>
    <property type="match status" value="1"/>
</dbReference>
<evidence type="ECO:0000256" key="9">
    <source>
        <dbReference type="PROSITE-ProRule" id="PRU01360"/>
    </source>
</evidence>
<comment type="subcellular location">
    <subcellularLocation>
        <location evidence="1 9">Cell outer membrane</location>
        <topology evidence="1 9">Multi-pass membrane protein</topology>
    </subcellularLocation>
</comment>
<dbReference type="InterPro" id="IPR039426">
    <property type="entry name" value="TonB-dep_rcpt-like"/>
</dbReference>
<protein>
    <submittedName>
        <fullName evidence="13">Fe(3+) dicitrate transport protein</fullName>
    </submittedName>
</protein>
<keyword evidence="5" id="KW-0732">Signal</keyword>
<evidence type="ECO:0000256" key="6">
    <source>
        <dbReference type="ARBA" id="ARBA00023077"/>
    </source>
</evidence>
<dbReference type="KEGG" id="cprv:CYPRO_0122"/>
<dbReference type="InterPro" id="IPR013784">
    <property type="entry name" value="Carb-bd-like_fold"/>
</dbReference>
<dbReference type="SUPFAM" id="SSF56935">
    <property type="entry name" value="Porins"/>
    <property type="match status" value="1"/>
</dbReference>
<organism evidence="13 14">
    <name type="scientific">Cyclonatronum proteinivorum</name>
    <dbReference type="NCBI Taxonomy" id="1457365"/>
    <lineage>
        <taxon>Bacteria</taxon>
        <taxon>Pseudomonadati</taxon>
        <taxon>Balneolota</taxon>
        <taxon>Balneolia</taxon>
        <taxon>Balneolales</taxon>
        <taxon>Cyclonatronaceae</taxon>
        <taxon>Cyclonatronum</taxon>
    </lineage>
</organism>
<dbReference type="RefSeq" id="WP_114982652.1">
    <property type="nucleotide sequence ID" value="NZ_CP027806.1"/>
</dbReference>
<evidence type="ECO:0000259" key="11">
    <source>
        <dbReference type="Pfam" id="PF00593"/>
    </source>
</evidence>
<dbReference type="GO" id="GO:0030246">
    <property type="term" value="F:carbohydrate binding"/>
    <property type="evidence" value="ECO:0007669"/>
    <property type="project" value="InterPro"/>
</dbReference>
<evidence type="ECO:0000256" key="7">
    <source>
        <dbReference type="ARBA" id="ARBA00023136"/>
    </source>
</evidence>
<dbReference type="OrthoDB" id="9758472at2"/>
<evidence type="ECO:0000256" key="8">
    <source>
        <dbReference type="ARBA" id="ARBA00023237"/>
    </source>
</evidence>
<dbReference type="InterPro" id="IPR010917">
    <property type="entry name" value="TonB_rcpt_CS"/>
</dbReference>
<evidence type="ECO:0000256" key="3">
    <source>
        <dbReference type="ARBA" id="ARBA00022452"/>
    </source>
</evidence>